<accession>A0ABQ9LPB1</accession>
<keyword evidence="8" id="KW-1185">Reference proteome</keyword>
<keyword evidence="5 6" id="KW-0472">Membrane</keyword>
<evidence type="ECO:0000256" key="6">
    <source>
        <dbReference type="SAM" id="Phobius"/>
    </source>
</evidence>
<dbReference type="EMBL" id="JARPOI010000010">
    <property type="protein sequence ID" value="KAJ9169819.1"/>
    <property type="molecule type" value="Genomic_DNA"/>
</dbReference>
<protein>
    <submittedName>
        <fullName evidence="7">Uncharacterized protein</fullName>
    </submittedName>
</protein>
<dbReference type="Pfam" id="PF00854">
    <property type="entry name" value="PTR2"/>
    <property type="match status" value="2"/>
</dbReference>
<feature type="transmembrane region" description="Helical" evidence="6">
    <location>
        <begin position="201"/>
        <end position="221"/>
    </location>
</feature>
<comment type="subcellular location">
    <subcellularLocation>
        <location evidence="1">Membrane</location>
        <topology evidence="1">Multi-pass membrane protein</topology>
    </subcellularLocation>
</comment>
<evidence type="ECO:0000256" key="3">
    <source>
        <dbReference type="ARBA" id="ARBA00022692"/>
    </source>
</evidence>
<evidence type="ECO:0000256" key="4">
    <source>
        <dbReference type="ARBA" id="ARBA00022989"/>
    </source>
</evidence>
<evidence type="ECO:0000256" key="1">
    <source>
        <dbReference type="ARBA" id="ARBA00004141"/>
    </source>
</evidence>
<dbReference type="PANTHER" id="PTHR11654">
    <property type="entry name" value="OLIGOPEPTIDE TRANSPORTER-RELATED"/>
    <property type="match status" value="1"/>
</dbReference>
<dbReference type="InterPro" id="IPR000109">
    <property type="entry name" value="POT_fam"/>
</dbReference>
<proteinExistence type="inferred from homology"/>
<reference evidence="7 8" key="1">
    <citation type="journal article" date="2023" name="Plant Biotechnol. J.">
        <title>Chromosome-level wild Hevea brasiliensis genome provides new tools for genomic-assisted breeding and valuable loci to elevate rubber yield.</title>
        <authorList>
            <person name="Cheng H."/>
            <person name="Song X."/>
            <person name="Hu Y."/>
            <person name="Wu T."/>
            <person name="Yang Q."/>
            <person name="An Z."/>
            <person name="Feng S."/>
            <person name="Deng Z."/>
            <person name="Wu W."/>
            <person name="Zeng X."/>
            <person name="Tu M."/>
            <person name="Wang X."/>
            <person name="Huang H."/>
        </authorList>
    </citation>
    <scope>NUCLEOTIDE SEQUENCE [LARGE SCALE GENOMIC DNA]</scope>
    <source>
        <strain evidence="7">MT/VB/25A 57/8</strain>
    </source>
</reference>
<evidence type="ECO:0000256" key="2">
    <source>
        <dbReference type="ARBA" id="ARBA00005982"/>
    </source>
</evidence>
<keyword evidence="4 6" id="KW-1133">Transmembrane helix</keyword>
<gene>
    <name evidence="7" type="ORF">P3X46_017969</name>
</gene>
<sequence length="329" mass="36498">MEVEMSLEIEEKRDNDGPKAATIACVVEVLENMVFLSNATNFVAYFVKSMHYPAAEVANAVTNFLGDSFLLAIFGRFISGSSFTRFKTFIVFCTIDLLKASYFQAVILCTGLYAIATELGGVKASLPAHGADQLDHGNQFLDKALVDDTISAAEVEETKTFLGLLPIFASTIMMNRCLAQLHAFSVQEGSIMNRKLHKIQIPIQSATVFSLTIILASIPLYEHFRYILKNKVPADHNSEPWRREAAEKKVILFVFWLGWQCLLLGVSDMLILGGMLEFFYSEAPESMRSICTALSWCSASMGFFLSSVLVSMTNSVTSKLGHQWLGIHL</sequence>
<dbReference type="Proteomes" id="UP001174677">
    <property type="component" value="Chromosome 10"/>
</dbReference>
<evidence type="ECO:0000313" key="7">
    <source>
        <dbReference type="EMBL" id="KAJ9169819.1"/>
    </source>
</evidence>
<dbReference type="Gene3D" id="1.20.1250.20">
    <property type="entry name" value="MFS general substrate transporter like domains"/>
    <property type="match status" value="2"/>
</dbReference>
<organism evidence="7 8">
    <name type="scientific">Hevea brasiliensis</name>
    <name type="common">Para rubber tree</name>
    <name type="synonym">Siphonia brasiliensis</name>
    <dbReference type="NCBI Taxonomy" id="3981"/>
    <lineage>
        <taxon>Eukaryota</taxon>
        <taxon>Viridiplantae</taxon>
        <taxon>Streptophyta</taxon>
        <taxon>Embryophyta</taxon>
        <taxon>Tracheophyta</taxon>
        <taxon>Spermatophyta</taxon>
        <taxon>Magnoliopsida</taxon>
        <taxon>eudicotyledons</taxon>
        <taxon>Gunneridae</taxon>
        <taxon>Pentapetalae</taxon>
        <taxon>rosids</taxon>
        <taxon>fabids</taxon>
        <taxon>Malpighiales</taxon>
        <taxon>Euphorbiaceae</taxon>
        <taxon>Crotonoideae</taxon>
        <taxon>Micrandreae</taxon>
        <taxon>Hevea</taxon>
    </lineage>
</organism>
<feature type="transmembrane region" description="Helical" evidence="6">
    <location>
        <begin position="250"/>
        <end position="273"/>
    </location>
</feature>
<feature type="transmembrane region" description="Helical" evidence="6">
    <location>
        <begin position="293"/>
        <end position="312"/>
    </location>
</feature>
<dbReference type="InterPro" id="IPR036259">
    <property type="entry name" value="MFS_trans_sf"/>
</dbReference>
<name>A0ABQ9LPB1_HEVBR</name>
<evidence type="ECO:0000256" key="5">
    <source>
        <dbReference type="ARBA" id="ARBA00023136"/>
    </source>
</evidence>
<comment type="similarity">
    <text evidence="2">Belongs to the major facilitator superfamily. Proton-dependent oligopeptide transporter (POT/PTR) (TC 2.A.17) family.</text>
</comment>
<keyword evidence="3 6" id="KW-0812">Transmembrane</keyword>
<comment type="caution">
    <text evidence="7">The sequence shown here is derived from an EMBL/GenBank/DDBJ whole genome shotgun (WGS) entry which is preliminary data.</text>
</comment>
<evidence type="ECO:0000313" key="8">
    <source>
        <dbReference type="Proteomes" id="UP001174677"/>
    </source>
</evidence>